<dbReference type="InterPro" id="IPR030395">
    <property type="entry name" value="GP_PDE_dom"/>
</dbReference>
<protein>
    <submittedName>
        <fullName evidence="2">Glycerophosphoryl diester phosphodiesterase</fullName>
        <ecNumber evidence="2">3.1.4.46</ecNumber>
    </submittedName>
</protein>
<accession>A0A1J5N1A8</accession>
<name>A0A1J5N1A8_9BACT</name>
<dbReference type="GO" id="GO:0006629">
    <property type="term" value="P:lipid metabolic process"/>
    <property type="evidence" value="ECO:0007669"/>
    <property type="project" value="InterPro"/>
</dbReference>
<dbReference type="PANTHER" id="PTHR46211">
    <property type="entry name" value="GLYCEROPHOSPHORYL DIESTER PHOSPHODIESTERASE"/>
    <property type="match status" value="1"/>
</dbReference>
<sequence length="280" mass="31473">MFFDHLQSAGYVCAHRGARALAPENTMLAAELGLVHGADFWEMDVQRTADGELVVFHDDDLGRTTDVSARHEFCERAPWPLRLFSLEELRSLDAGTWFAESDPYGTIARGEVRPADLGRMRGQRIPSLEKVLAFTRRNDFPMNLEIKDLEYAPGDLSIVSQVLRRIREAKAEDLILVSSFNHDYLAEMHRLAPEIPLAALVEGDHPENIERHLADLGAVGYHPDEAILDEDMVRRLTGAGIHVSPYTVNDMDRALSLIEAGCFGIITDFTHTLRKRLDAR</sequence>
<reference evidence="2 3" key="1">
    <citation type="submission" date="2015-09" db="EMBL/GenBank/DDBJ databases">
        <title>Genome of Desulfovibrio dechloracetivorans BerOc1, a mercury methylating strain isolated from highly hydrocarbons and metals contaminated coastal sediments.</title>
        <authorList>
            <person name="Goni Urriza M."/>
            <person name="Gassie C."/>
            <person name="Bouchez O."/>
            <person name="Klopp C."/>
            <person name="Ranchou-Peyruse A."/>
            <person name="Remy G."/>
        </authorList>
    </citation>
    <scope>NUCLEOTIDE SEQUENCE [LARGE SCALE GENOMIC DNA]</scope>
    <source>
        <strain evidence="2 3">BerOc1</strain>
    </source>
</reference>
<dbReference type="EMBL" id="LKAQ01000001">
    <property type="protein sequence ID" value="OIQ52398.1"/>
    <property type="molecule type" value="Genomic_DNA"/>
</dbReference>
<dbReference type="AlphaFoldDB" id="A0A1J5N1A8"/>
<dbReference type="Pfam" id="PF03009">
    <property type="entry name" value="GDPD"/>
    <property type="match status" value="1"/>
</dbReference>
<dbReference type="OrthoDB" id="9787897at2"/>
<evidence type="ECO:0000313" key="3">
    <source>
        <dbReference type="Proteomes" id="UP000181901"/>
    </source>
</evidence>
<dbReference type="InterPro" id="IPR017946">
    <property type="entry name" value="PLC-like_Pdiesterase_TIM-brl"/>
</dbReference>
<proteinExistence type="predicted"/>
<dbReference type="SUPFAM" id="SSF51695">
    <property type="entry name" value="PLC-like phosphodiesterases"/>
    <property type="match status" value="1"/>
</dbReference>
<gene>
    <name evidence="2" type="primary">ugpQ</name>
    <name evidence="2" type="ORF">BerOc1_00874</name>
</gene>
<dbReference type="Gene3D" id="3.20.20.190">
    <property type="entry name" value="Phosphatidylinositol (PI) phosphodiesterase"/>
    <property type="match status" value="1"/>
</dbReference>
<dbReference type="RefSeq" id="WP_071544457.1">
    <property type="nucleotide sequence ID" value="NZ_LKAQ01000001.1"/>
</dbReference>
<feature type="domain" description="GP-PDE" evidence="1">
    <location>
        <begin position="10"/>
        <end position="277"/>
    </location>
</feature>
<evidence type="ECO:0000259" key="1">
    <source>
        <dbReference type="PROSITE" id="PS51704"/>
    </source>
</evidence>
<organism evidence="2 3">
    <name type="scientific">Pseudodesulfovibrio hydrargyri</name>
    <dbReference type="NCBI Taxonomy" id="2125990"/>
    <lineage>
        <taxon>Bacteria</taxon>
        <taxon>Pseudomonadati</taxon>
        <taxon>Thermodesulfobacteriota</taxon>
        <taxon>Desulfovibrionia</taxon>
        <taxon>Desulfovibrionales</taxon>
        <taxon>Desulfovibrionaceae</taxon>
    </lineage>
</organism>
<keyword evidence="2" id="KW-0378">Hydrolase</keyword>
<dbReference type="EC" id="3.1.4.46" evidence="2"/>
<keyword evidence="3" id="KW-1185">Reference proteome</keyword>
<dbReference type="GO" id="GO:0008889">
    <property type="term" value="F:glycerophosphodiester phosphodiesterase activity"/>
    <property type="evidence" value="ECO:0007669"/>
    <property type="project" value="UniProtKB-EC"/>
</dbReference>
<dbReference type="Proteomes" id="UP000181901">
    <property type="component" value="Unassembled WGS sequence"/>
</dbReference>
<evidence type="ECO:0000313" key="2">
    <source>
        <dbReference type="EMBL" id="OIQ52398.1"/>
    </source>
</evidence>
<dbReference type="PROSITE" id="PS51704">
    <property type="entry name" value="GP_PDE"/>
    <property type="match status" value="1"/>
</dbReference>
<comment type="caution">
    <text evidence="2">The sequence shown here is derived from an EMBL/GenBank/DDBJ whole genome shotgun (WGS) entry which is preliminary data.</text>
</comment>
<dbReference type="PANTHER" id="PTHR46211:SF14">
    <property type="entry name" value="GLYCEROPHOSPHODIESTER PHOSPHODIESTERASE"/>
    <property type="match status" value="1"/>
</dbReference>